<feature type="domain" description="Ricin B lectin" evidence="2">
    <location>
        <begin position="307"/>
        <end position="443"/>
    </location>
</feature>
<evidence type="ECO:0000313" key="4">
    <source>
        <dbReference type="Proteomes" id="UP001165079"/>
    </source>
</evidence>
<organism evidence="3 4">
    <name type="scientific">Actinorhabdospora filicis</name>
    <dbReference type="NCBI Taxonomy" id="1785913"/>
    <lineage>
        <taxon>Bacteria</taxon>
        <taxon>Bacillati</taxon>
        <taxon>Actinomycetota</taxon>
        <taxon>Actinomycetes</taxon>
        <taxon>Micromonosporales</taxon>
        <taxon>Micromonosporaceae</taxon>
        <taxon>Actinorhabdospora</taxon>
    </lineage>
</organism>
<accession>A0A9W6SHA7</accession>
<comment type="caution">
    <text evidence="3">The sequence shown here is derived from an EMBL/GenBank/DDBJ whole genome shotgun (WGS) entry which is preliminary data.</text>
</comment>
<keyword evidence="4" id="KW-1185">Reference proteome</keyword>
<feature type="signal peptide" evidence="1">
    <location>
        <begin position="1"/>
        <end position="28"/>
    </location>
</feature>
<dbReference type="InterPro" id="IPR000772">
    <property type="entry name" value="Ricin_B_lectin"/>
</dbReference>
<dbReference type="SMART" id="SM00458">
    <property type="entry name" value="RICIN"/>
    <property type="match status" value="1"/>
</dbReference>
<name>A0A9W6SHA7_9ACTN</name>
<evidence type="ECO:0000259" key="2">
    <source>
        <dbReference type="SMART" id="SM00458"/>
    </source>
</evidence>
<dbReference type="EMBL" id="BSTX01000001">
    <property type="protein sequence ID" value="GLZ75988.1"/>
    <property type="molecule type" value="Genomic_DNA"/>
</dbReference>
<evidence type="ECO:0000313" key="3">
    <source>
        <dbReference type="EMBL" id="GLZ75988.1"/>
    </source>
</evidence>
<dbReference type="PROSITE" id="PS50231">
    <property type="entry name" value="RICIN_B_LECTIN"/>
    <property type="match status" value="1"/>
</dbReference>
<gene>
    <name evidence="3" type="ORF">Afil01_07950</name>
</gene>
<keyword evidence="1" id="KW-0732">Signal</keyword>
<protein>
    <recommendedName>
        <fullName evidence="2">Ricin B lectin domain-containing protein</fullName>
    </recommendedName>
</protein>
<dbReference type="CDD" id="cd00161">
    <property type="entry name" value="beta-trefoil_Ricin-like"/>
    <property type="match status" value="1"/>
</dbReference>
<evidence type="ECO:0000256" key="1">
    <source>
        <dbReference type="SAM" id="SignalP"/>
    </source>
</evidence>
<feature type="chain" id="PRO_5040741355" description="Ricin B lectin domain-containing protein" evidence="1">
    <location>
        <begin position="29"/>
        <end position="444"/>
    </location>
</feature>
<dbReference type="Pfam" id="PF00652">
    <property type="entry name" value="Ricin_B_lectin"/>
    <property type="match status" value="1"/>
</dbReference>
<sequence length="444" mass="47561">MRLLKRTSQWTLAAATLAALIAAGTAQAAPARPGVIADEKLPAPAVRLLSAPTNTPPRCDGDGQSGKRVQLLYVRGDRQADRLEQLRPTFVEHVNNINGRFVQTSEAMGERREVRFVHDSSCAPTITRVVIPQSAMDDPDAGKARDAVEAAGYGRADRKYVVWTENTVCGLGWGGRGDQRTGDANENNWYSGWAMVGLNGCFGNPDADVHELLHTMGAVHRDAPYATTNGHCFIYGDLMCYDDGGIPNPPGRMINCPNPGEGWIDCNHDSYFNPRPRAGGYLSSHWNIADSLFLIRGGGGSPGLPTSRVNFTNAANGYVADVDYAQTADGTKVKLEGEHGHDASRWNLAALGDGTYRITPVLASGSALDANTDRSRVVDGTSYFAQIWGYGGGANQKWRITSNGDGTYKIVAFDGGCLTGENPGSALGVWACTGAANQKWRIAQ</sequence>
<dbReference type="Proteomes" id="UP001165079">
    <property type="component" value="Unassembled WGS sequence"/>
</dbReference>
<dbReference type="Gene3D" id="2.80.10.50">
    <property type="match status" value="1"/>
</dbReference>
<reference evidence="3" key="1">
    <citation type="submission" date="2023-03" db="EMBL/GenBank/DDBJ databases">
        <title>Actinorhabdospora filicis NBRC 111898.</title>
        <authorList>
            <person name="Ichikawa N."/>
            <person name="Sato H."/>
            <person name="Tonouchi N."/>
        </authorList>
    </citation>
    <scope>NUCLEOTIDE SEQUENCE</scope>
    <source>
        <strain evidence="3">NBRC 111898</strain>
    </source>
</reference>
<dbReference type="RefSeq" id="WP_285661189.1">
    <property type="nucleotide sequence ID" value="NZ_BSTX01000001.1"/>
</dbReference>
<dbReference type="InterPro" id="IPR035992">
    <property type="entry name" value="Ricin_B-like_lectins"/>
</dbReference>
<dbReference type="SUPFAM" id="SSF50370">
    <property type="entry name" value="Ricin B-like lectins"/>
    <property type="match status" value="1"/>
</dbReference>
<proteinExistence type="predicted"/>
<dbReference type="AlphaFoldDB" id="A0A9W6SHA7"/>